<dbReference type="PANTHER" id="PTHR11439">
    <property type="entry name" value="GAG-POL-RELATED RETROTRANSPOSON"/>
    <property type="match status" value="1"/>
</dbReference>
<evidence type="ECO:0000313" key="2">
    <source>
        <dbReference type="Proteomes" id="UP000765509"/>
    </source>
</evidence>
<evidence type="ECO:0008006" key="3">
    <source>
        <dbReference type="Google" id="ProtNLM"/>
    </source>
</evidence>
<reference evidence="1" key="1">
    <citation type="submission" date="2021-03" db="EMBL/GenBank/DDBJ databases">
        <title>Draft genome sequence of rust myrtle Austropuccinia psidii MF-1, a brazilian biotype.</title>
        <authorList>
            <person name="Quecine M.C."/>
            <person name="Pachon D.M.R."/>
            <person name="Bonatelli M.L."/>
            <person name="Correr F.H."/>
            <person name="Franceschini L.M."/>
            <person name="Leite T.F."/>
            <person name="Margarido G.R.A."/>
            <person name="Almeida C.A."/>
            <person name="Ferrarezi J.A."/>
            <person name="Labate C.A."/>
        </authorList>
    </citation>
    <scope>NUCLEOTIDE SEQUENCE</scope>
    <source>
        <strain evidence="1">MF-1</strain>
    </source>
</reference>
<dbReference type="PANTHER" id="PTHR11439:SF440">
    <property type="entry name" value="INTEGRASE CATALYTIC DOMAIN-CONTAINING PROTEIN"/>
    <property type="match status" value="1"/>
</dbReference>
<comment type="caution">
    <text evidence="1">The sequence shown here is derived from an EMBL/GenBank/DDBJ whole genome shotgun (WGS) entry which is preliminary data.</text>
</comment>
<dbReference type="OrthoDB" id="414945at2759"/>
<dbReference type="EMBL" id="AVOT02007344">
    <property type="protein sequence ID" value="MBW0483696.1"/>
    <property type="molecule type" value="Genomic_DNA"/>
</dbReference>
<dbReference type="CDD" id="cd09272">
    <property type="entry name" value="RNase_HI_RT_Ty1"/>
    <property type="match status" value="1"/>
</dbReference>
<sequence length="221" mass="24721">MGTAELMLGISVCHLNDSVLLSQAHYIESLLNQYGMSDCQPVVTPMIPNQHLDKATEGDVVAFKNLNVNYQSAIGCLSYLSTAARPEISFTVSSLLQFLENSGIQNWNAFIHVLQYLKGTSSFCLMYQCHQEERVVAYSNADWGNCRIIRRSTTGFVILMGNCLITWKTQKQPTVCLSTSEAEYKALADLSTEVLWLRQLIQDLNLMTINGVLILKMEIAI</sequence>
<dbReference type="Proteomes" id="UP000765509">
    <property type="component" value="Unassembled WGS sequence"/>
</dbReference>
<organism evidence="1 2">
    <name type="scientific">Austropuccinia psidii MF-1</name>
    <dbReference type="NCBI Taxonomy" id="1389203"/>
    <lineage>
        <taxon>Eukaryota</taxon>
        <taxon>Fungi</taxon>
        <taxon>Dikarya</taxon>
        <taxon>Basidiomycota</taxon>
        <taxon>Pucciniomycotina</taxon>
        <taxon>Pucciniomycetes</taxon>
        <taxon>Pucciniales</taxon>
        <taxon>Sphaerophragmiaceae</taxon>
        <taxon>Austropuccinia</taxon>
    </lineage>
</organism>
<dbReference type="AlphaFoldDB" id="A0A9Q3CJC1"/>
<protein>
    <recommendedName>
        <fullName evidence="3">Reverse transcriptase Ty1/copia-type domain-containing protein</fullName>
    </recommendedName>
</protein>
<accession>A0A9Q3CJC1</accession>
<gene>
    <name evidence="1" type="ORF">O181_023411</name>
</gene>
<proteinExistence type="predicted"/>
<name>A0A9Q3CJC1_9BASI</name>
<keyword evidence="2" id="KW-1185">Reference proteome</keyword>
<evidence type="ECO:0000313" key="1">
    <source>
        <dbReference type="EMBL" id="MBW0483696.1"/>
    </source>
</evidence>